<feature type="non-terminal residue" evidence="17">
    <location>
        <position position="1"/>
    </location>
</feature>
<dbReference type="PROSITE" id="PS00615">
    <property type="entry name" value="C_TYPE_LECTIN_1"/>
    <property type="match status" value="1"/>
</dbReference>
<keyword evidence="6" id="KW-0430">Lectin</keyword>
<keyword evidence="10" id="KW-1133">Transmembrane helix</keyword>
<evidence type="ECO:0000256" key="14">
    <source>
        <dbReference type="ARBA" id="ARBA00023180"/>
    </source>
</evidence>
<dbReference type="Pfam" id="PF00059">
    <property type="entry name" value="Lectin_C"/>
    <property type="match status" value="1"/>
</dbReference>
<protein>
    <submittedName>
        <fullName evidence="17">C-type lectin domain family 4 member C</fullName>
    </submittedName>
</protein>
<keyword evidence="3" id="KW-0399">Innate immunity</keyword>
<dbReference type="CDD" id="cd03590">
    <property type="entry name" value="CLECT_DC-SIGN_like"/>
    <property type="match status" value="1"/>
</dbReference>
<reference evidence="17" key="1">
    <citation type="submission" date="2025-08" db="UniProtKB">
        <authorList>
            <consortium name="RefSeq"/>
        </authorList>
    </citation>
    <scope>IDENTIFICATION</scope>
</reference>
<keyword evidence="14" id="KW-0325">Glycoprotein</keyword>
<evidence type="ECO:0000313" key="16">
    <source>
        <dbReference type="Proteomes" id="UP000189704"/>
    </source>
</evidence>
<dbReference type="OrthoDB" id="6133475at2759"/>
<dbReference type="Proteomes" id="UP000189704">
    <property type="component" value="Unplaced"/>
</dbReference>
<dbReference type="GO" id="GO:0030246">
    <property type="term" value="F:carbohydrate binding"/>
    <property type="evidence" value="ECO:0007669"/>
    <property type="project" value="UniProtKB-KW"/>
</dbReference>
<keyword evidence="13" id="KW-1015">Disulfide bond</keyword>
<evidence type="ECO:0000259" key="15">
    <source>
        <dbReference type="PROSITE" id="PS50041"/>
    </source>
</evidence>
<dbReference type="AlphaFoldDB" id="A0A1U7SM67"/>
<keyword evidence="16" id="KW-1185">Reference proteome</keyword>
<dbReference type="GO" id="GO:0002250">
    <property type="term" value="P:adaptive immune response"/>
    <property type="evidence" value="ECO:0007669"/>
    <property type="project" value="UniProtKB-KW"/>
</dbReference>
<keyword evidence="11" id="KW-1064">Adaptive immunity</keyword>
<dbReference type="InterPro" id="IPR050111">
    <property type="entry name" value="C-type_lectin/snaclec_domain"/>
</dbReference>
<dbReference type="SMART" id="SM00034">
    <property type="entry name" value="CLECT"/>
    <property type="match status" value="1"/>
</dbReference>
<evidence type="ECO:0000256" key="5">
    <source>
        <dbReference type="ARBA" id="ARBA00022723"/>
    </source>
</evidence>
<dbReference type="InterPro" id="IPR016187">
    <property type="entry name" value="CTDL_fold"/>
</dbReference>
<dbReference type="PROSITE" id="PS50041">
    <property type="entry name" value="C_TYPE_LECTIN_2"/>
    <property type="match status" value="1"/>
</dbReference>
<dbReference type="FunFam" id="3.10.100.10:FF:000024">
    <property type="entry name" value="C-type lectin domain family 4 member A"/>
    <property type="match status" value="1"/>
</dbReference>
<evidence type="ECO:0000256" key="11">
    <source>
        <dbReference type="ARBA" id="ARBA00023130"/>
    </source>
</evidence>
<keyword evidence="2" id="KW-1003">Cell membrane</keyword>
<dbReference type="InterPro" id="IPR001304">
    <property type="entry name" value="C-type_lectin-like"/>
</dbReference>
<evidence type="ECO:0000256" key="2">
    <source>
        <dbReference type="ARBA" id="ARBA00022475"/>
    </source>
</evidence>
<evidence type="ECO:0000256" key="10">
    <source>
        <dbReference type="ARBA" id="ARBA00022989"/>
    </source>
</evidence>
<dbReference type="InterPro" id="IPR016186">
    <property type="entry name" value="C-type_lectin-like/link_sf"/>
</dbReference>
<sequence length="164" mass="19242">ARITGWSLITLDDEYSLNIFSSPPFILEDWSCCPTYWRLFQSSCYFISTTKQSWTESRTNCSVMGANLVVINTEDEQNFIVQNLNTDSAYYMGLSDPAGWRHWQWVDQTSYNESLTFWHVDEPNNPEERCVVVNLRQSSKIWGWNDVHCDKPLKSICEMLKIYL</sequence>
<dbReference type="Gene3D" id="3.10.100.10">
    <property type="entry name" value="Mannose-Binding Protein A, subunit A"/>
    <property type="match status" value="1"/>
</dbReference>
<dbReference type="STRING" id="1868482.ENSTSYP00000024081"/>
<dbReference type="GO" id="GO:0046872">
    <property type="term" value="F:metal ion binding"/>
    <property type="evidence" value="ECO:0007669"/>
    <property type="project" value="UniProtKB-KW"/>
</dbReference>
<dbReference type="GO" id="GO:0045087">
    <property type="term" value="P:innate immune response"/>
    <property type="evidence" value="ECO:0007669"/>
    <property type="project" value="UniProtKB-KW"/>
</dbReference>
<evidence type="ECO:0000256" key="1">
    <source>
        <dbReference type="ARBA" id="ARBA00004401"/>
    </source>
</evidence>
<proteinExistence type="predicted"/>
<dbReference type="PANTHER" id="PTHR22803">
    <property type="entry name" value="MANNOSE, PHOSPHOLIPASE, LECTIN RECEPTOR RELATED"/>
    <property type="match status" value="1"/>
</dbReference>
<dbReference type="GeneID" id="103249811"/>
<dbReference type="GO" id="GO:0005886">
    <property type="term" value="C:plasma membrane"/>
    <property type="evidence" value="ECO:0007669"/>
    <property type="project" value="UniProtKB-SubCell"/>
</dbReference>
<dbReference type="InterPro" id="IPR033989">
    <property type="entry name" value="CD209-like_CTLD"/>
</dbReference>
<dbReference type="RefSeq" id="XP_008046625.1">
    <property type="nucleotide sequence ID" value="XM_008048434.1"/>
</dbReference>
<evidence type="ECO:0000256" key="4">
    <source>
        <dbReference type="ARBA" id="ARBA00022692"/>
    </source>
</evidence>
<dbReference type="SUPFAM" id="SSF56436">
    <property type="entry name" value="C-type lectin-like"/>
    <property type="match status" value="1"/>
</dbReference>
<keyword evidence="9" id="KW-0735">Signal-anchor</keyword>
<keyword evidence="4" id="KW-0812">Transmembrane</keyword>
<keyword evidence="7" id="KW-0106">Calcium</keyword>
<dbReference type="InterPro" id="IPR018378">
    <property type="entry name" value="C-type_lectin_CS"/>
</dbReference>
<evidence type="ECO:0000256" key="9">
    <source>
        <dbReference type="ARBA" id="ARBA00022968"/>
    </source>
</evidence>
<comment type="subcellular location">
    <subcellularLocation>
        <location evidence="1">Cell membrane</location>
        <topology evidence="1">Single-pass type II membrane protein</topology>
    </subcellularLocation>
</comment>
<name>A0A1U7SM67_CARSF</name>
<evidence type="ECO:0000313" key="17">
    <source>
        <dbReference type="RefSeq" id="XP_008046625.1"/>
    </source>
</evidence>
<organism evidence="16 17">
    <name type="scientific">Carlito syrichta</name>
    <name type="common">Philippine tarsier</name>
    <name type="synonym">Tarsius syrichta</name>
    <dbReference type="NCBI Taxonomy" id="1868482"/>
    <lineage>
        <taxon>Eukaryota</taxon>
        <taxon>Metazoa</taxon>
        <taxon>Chordata</taxon>
        <taxon>Craniata</taxon>
        <taxon>Vertebrata</taxon>
        <taxon>Euteleostomi</taxon>
        <taxon>Mammalia</taxon>
        <taxon>Eutheria</taxon>
        <taxon>Euarchontoglires</taxon>
        <taxon>Primates</taxon>
        <taxon>Haplorrhini</taxon>
        <taxon>Tarsiiformes</taxon>
        <taxon>Tarsiidae</taxon>
        <taxon>Carlito</taxon>
    </lineage>
</organism>
<evidence type="ECO:0000256" key="13">
    <source>
        <dbReference type="ARBA" id="ARBA00023157"/>
    </source>
</evidence>
<gene>
    <name evidence="17" type="primary">LOC103249811</name>
</gene>
<evidence type="ECO:0000256" key="12">
    <source>
        <dbReference type="ARBA" id="ARBA00023136"/>
    </source>
</evidence>
<dbReference type="KEGG" id="csyr:103249811"/>
<evidence type="ECO:0000256" key="8">
    <source>
        <dbReference type="ARBA" id="ARBA00022859"/>
    </source>
</evidence>
<evidence type="ECO:0000256" key="3">
    <source>
        <dbReference type="ARBA" id="ARBA00022588"/>
    </source>
</evidence>
<accession>A0A1U7SM67</accession>
<evidence type="ECO:0000256" key="7">
    <source>
        <dbReference type="ARBA" id="ARBA00022837"/>
    </source>
</evidence>
<keyword evidence="5" id="KW-0479">Metal-binding</keyword>
<keyword evidence="12" id="KW-0472">Membrane</keyword>
<feature type="domain" description="C-type lectin" evidence="15">
    <location>
        <begin position="40"/>
        <end position="158"/>
    </location>
</feature>
<keyword evidence="8" id="KW-0391">Immunity</keyword>
<evidence type="ECO:0000256" key="6">
    <source>
        <dbReference type="ARBA" id="ARBA00022734"/>
    </source>
</evidence>